<proteinExistence type="predicted"/>
<evidence type="ECO:0000313" key="3">
    <source>
        <dbReference type="Proteomes" id="UP000479000"/>
    </source>
</evidence>
<keyword evidence="3" id="KW-1185">Reference proteome</keyword>
<evidence type="ECO:0000313" key="2">
    <source>
        <dbReference type="EMBL" id="CAB0011199.1"/>
    </source>
</evidence>
<name>A0A6H5H6T9_9HEMI</name>
<organism evidence="2 3">
    <name type="scientific">Nesidiocoris tenuis</name>
    <dbReference type="NCBI Taxonomy" id="355587"/>
    <lineage>
        <taxon>Eukaryota</taxon>
        <taxon>Metazoa</taxon>
        <taxon>Ecdysozoa</taxon>
        <taxon>Arthropoda</taxon>
        <taxon>Hexapoda</taxon>
        <taxon>Insecta</taxon>
        <taxon>Pterygota</taxon>
        <taxon>Neoptera</taxon>
        <taxon>Paraneoptera</taxon>
        <taxon>Hemiptera</taxon>
        <taxon>Heteroptera</taxon>
        <taxon>Panheteroptera</taxon>
        <taxon>Cimicomorpha</taxon>
        <taxon>Miridae</taxon>
        <taxon>Dicyphina</taxon>
        <taxon>Nesidiocoris</taxon>
    </lineage>
</organism>
<accession>A0A6H5H6T9</accession>
<dbReference type="EMBL" id="CADCXU010023832">
    <property type="protein sequence ID" value="CAB0011199.1"/>
    <property type="molecule type" value="Genomic_DNA"/>
</dbReference>
<reference evidence="2 3" key="1">
    <citation type="submission" date="2020-02" db="EMBL/GenBank/DDBJ databases">
        <authorList>
            <person name="Ferguson B K."/>
        </authorList>
    </citation>
    <scope>NUCLEOTIDE SEQUENCE [LARGE SCALE GENOMIC DNA]</scope>
</reference>
<protein>
    <submittedName>
        <fullName evidence="2">Uncharacterized protein</fullName>
    </submittedName>
</protein>
<dbReference type="Proteomes" id="UP000479000">
    <property type="component" value="Unassembled WGS sequence"/>
</dbReference>
<sequence length="115" mass="13634">MFHCEFDFEIDYEFEFRCEFDFEIDYELEFEFQFFTCMRSPKSPPPAVKFRWQMNGNRSSRGRLISNSYVLPTSPKYVLLHAATKENTNFKTSSSNQFFNNYGSVRSDQSRAVLG</sequence>
<dbReference type="AlphaFoldDB" id="A0A6H5H6T9"/>
<gene>
    <name evidence="1" type="ORF">NTEN_LOCUS16190</name>
    <name evidence="2" type="ORF">NTEN_LOCUS16192</name>
</gene>
<dbReference type="EMBL" id="CADCXU010023822">
    <property type="protein sequence ID" value="CAB0011197.1"/>
    <property type="molecule type" value="Genomic_DNA"/>
</dbReference>
<evidence type="ECO:0000313" key="1">
    <source>
        <dbReference type="EMBL" id="CAB0011197.1"/>
    </source>
</evidence>